<reference evidence="4" key="1">
    <citation type="journal article" date="2016" name="Nature">
        <title>The genome of the seagrass Zostera marina reveals angiosperm adaptation to the sea.</title>
        <authorList>
            <person name="Olsen J.L."/>
            <person name="Rouze P."/>
            <person name="Verhelst B."/>
            <person name="Lin Y.-C."/>
            <person name="Bayer T."/>
            <person name="Collen J."/>
            <person name="Dattolo E."/>
            <person name="De Paoli E."/>
            <person name="Dittami S."/>
            <person name="Maumus F."/>
            <person name="Michel G."/>
            <person name="Kersting A."/>
            <person name="Lauritano C."/>
            <person name="Lohaus R."/>
            <person name="Toepel M."/>
            <person name="Tonon T."/>
            <person name="Vanneste K."/>
            <person name="Amirebrahimi M."/>
            <person name="Brakel J."/>
            <person name="Bostroem C."/>
            <person name="Chovatia M."/>
            <person name="Grimwood J."/>
            <person name="Jenkins J.W."/>
            <person name="Jueterbock A."/>
            <person name="Mraz A."/>
            <person name="Stam W.T."/>
            <person name="Tice H."/>
            <person name="Bornberg-Bauer E."/>
            <person name="Green P.J."/>
            <person name="Pearson G.A."/>
            <person name="Procaccini G."/>
            <person name="Duarte C.M."/>
            <person name="Schmutz J."/>
            <person name="Reusch T.B.H."/>
            <person name="Van de Peer Y."/>
        </authorList>
    </citation>
    <scope>NUCLEOTIDE SEQUENCE [LARGE SCALE GENOMIC DNA]</scope>
    <source>
        <strain evidence="4">cv. Finnish</strain>
    </source>
</reference>
<dbReference type="OrthoDB" id="1909968at2759"/>
<keyword evidence="4" id="KW-1185">Reference proteome</keyword>
<protein>
    <submittedName>
        <fullName evidence="3">Calcium-dependent lipid-binding (CaLB domain) family</fullName>
    </submittedName>
</protein>
<organism evidence="3 4">
    <name type="scientific">Zostera marina</name>
    <name type="common">Eelgrass</name>
    <dbReference type="NCBI Taxonomy" id="29655"/>
    <lineage>
        <taxon>Eukaryota</taxon>
        <taxon>Viridiplantae</taxon>
        <taxon>Streptophyta</taxon>
        <taxon>Embryophyta</taxon>
        <taxon>Tracheophyta</taxon>
        <taxon>Spermatophyta</taxon>
        <taxon>Magnoliopsida</taxon>
        <taxon>Liliopsida</taxon>
        <taxon>Zosteraceae</taxon>
        <taxon>Zostera</taxon>
    </lineage>
</organism>
<dbReference type="PROSITE" id="PS50004">
    <property type="entry name" value="C2"/>
    <property type="match status" value="1"/>
</dbReference>
<dbReference type="GO" id="GO:0006952">
    <property type="term" value="P:defense response"/>
    <property type="evidence" value="ECO:0007669"/>
    <property type="project" value="InterPro"/>
</dbReference>
<dbReference type="STRING" id="29655.A0A0K9NM12"/>
<dbReference type="SUPFAM" id="SSF49562">
    <property type="entry name" value="C2 domain (Calcium/lipid-binding domain, CaLB)"/>
    <property type="match status" value="1"/>
</dbReference>
<dbReference type="AlphaFoldDB" id="A0A0K9NM12"/>
<dbReference type="PANTHER" id="PTHR32246:SF69">
    <property type="entry name" value="CALCIUM-DEPENDENT LIPID-BINDING (CALB DOMAIN) FAMILY PROTEIN"/>
    <property type="match status" value="1"/>
</dbReference>
<gene>
    <name evidence="3" type="ORF">ZOSMA_81G00230</name>
</gene>
<dbReference type="InterPro" id="IPR000008">
    <property type="entry name" value="C2_dom"/>
</dbReference>
<dbReference type="CDD" id="cd04051">
    <property type="entry name" value="C2_SRC2_like"/>
    <property type="match status" value="1"/>
</dbReference>
<dbReference type="InterPro" id="IPR044750">
    <property type="entry name" value="C2_SRC2/BAP"/>
</dbReference>
<dbReference type="Proteomes" id="UP000036987">
    <property type="component" value="Unassembled WGS sequence"/>
</dbReference>
<evidence type="ECO:0000256" key="1">
    <source>
        <dbReference type="SAM" id="MobiDB-lite"/>
    </source>
</evidence>
<evidence type="ECO:0000313" key="3">
    <source>
        <dbReference type="EMBL" id="KMZ57806.1"/>
    </source>
</evidence>
<accession>A0A0K9NM12</accession>
<feature type="compositionally biased region" description="Low complexity" evidence="1">
    <location>
        <begin position="208"/>
        <end position="220"/>
    </location>
</feature>
<dbReference type="SMART" id="SM00239">
    <property type="entry name" value="C2"/>
    <property type="match status" value="1"/>
</dbReference>
<dbReference type="Pfam" id="PF00168">
    <property type="entry name" value="C2"/>
    <property type="match status" value="1"/>
</dbReference>
<dbReference type="Gene3D" id="2.60.40.150">
    <property type="entry name" value="C2 domain"/>
    <property type="match status" value="1"/>
</dbReference>
<feature type="domain" description="C2" evidence="2">
    <location>
        <begin position="1"/>
        <end position="114"/>
    </location>
</feature>
<comment type="caution">
    <text evidence="3">The sequence shown here is derived from an EMBL/GenBank/DDBJ whole genome shotgun (WGS) entry which is preliminary data.</text>
</comment>
<name>A0A0K9NM12_ZOSMR</name>
<evidence type="ECO:0000313" key="4">
    <source>
        <dbReference type="Proteomes" id="UP000036987"/>
    </source>
</evidence>
<dbReference type="InterPro" id="IPR035892">
    <property type="entry name" value="C2_domain_sf"/>
</dbReference>
<sequence length="252" mass="27551">MALRLKLQPSDAQFLEITLISAQDVKKPHAYAVVWVHPSVKLRTHVDHAGGENPTWNDKFVFKVSTSFLSSYSSSAVHIEIYATGYLIDSLQGSVSFLVGNQRLLMGNGPEGILGIPSFSAVGIRRPSGRLQGILNIGSMLLSLRQVSTAAQEELERSGAAVVGGENEDPKVWRRRTGSRASFSRLPSWKETWGGMKDSDDEKENFVGGSSSSSPWSKESGSGDRREMNKGWFGRKVGLSPSDPNLHAMMDQ</sequence>
<dbReference type="PANTHER" id="PTHR32246">
    <property type="entry name" value="INGRESSION PROTEIN FIC1"/>
    <property type="match status" value="1"/>
</dbReference>
<proteinExistence type="predicted"/>
<feature type="region of interest" description="Disordered" evidence="1">
    <location>
        <begin position="190"/>
        <end position="252"/>
    </location>
</feature>
<evidence type="ECO:0000259" key="2">
    <source>
        <dbReference type="PROSITE" id="PS50004"/>
    </source>
</evidence>
<dbReference type="EMBL" id="LFYR01002015">
    <property type="protein sequence ID" value="KMZ57806.1"/>
    <property type="molecule type" value="Genomic_DNA"/>
</dbReference>